<keyword evidence="3" id="KW-0378">Hydrolase</keyword>
<protein>
    <submittedName>
        <fullName evidence="3">Uma2 family endonuclease</fullName>
    </submittedName>
</protein>
<keyword evidence="3" id="KW-0540">Nuclease</keyword>
<gene>
    <name evidence="3" type="ORF">QE109_11285</name>
</gene>
<evidence type="ECO:0000313" key="3">
    <source>
        <dbReference type="EMBL" id="MDH8678735.1"/>
    </source>
</evidence>
<evidence type="ECO:0000256" key="1">
    <source>
        <dbReference type="ARBA" id="ARBA00009981"/>
    </source>
</evidence>
<dbReference type="RefSeq" id="WP_281094624.1">
    <property type="nucleotide sequence ID" value="NZ_JARYZI010000007.1"/>
</dbReference>
<evidence type="ECO:0000313" key="4">
    <source>
        <dbReference type="Proteomes" id="UP001158045"/>
    </source>
</evidence>
<comment type="caution">
    <text evidence="3">The sequence shown here is derived from an EMBL/GenBank/DDBJ whole genome shotgun (WGS) entry which is preliminary data.</text>
</comment>
<proteinExistence type="inferred from homology"/>
<organism evidence="3 4">
    <name type="scientific">Fusibacter bizertensis</name>
    <dbReference type="NCBI Taxonomy" id="1488331"/>
    <lineage>
        <taxon>Bacteria</taxon>
        <taxon>Bacillati</taxon>
        <taxon>Bacillota</taxon>
        <taxon>Clostridia</taxon>
        <taxon>Eubacteriales</taxon>
        <taxon>Eubacteriales Family XII. Incertae Sedis</taxon>
        <taxon>Fusibacter</taxon>
    </lineage>
</organism>
<dbReference type="InterPro" id="IPR012296">
    <property type="entry name" value="Nuclease_put_TT1808"/>
</dbReference>
<dbReference type="InterPro" id="IPR008538">
    <property type="entry name" value="Uma2"/>
</dbReference>
<feature type="domain" description="Putative restriction endonuclease" evidence="2">
    <location>
        <begin position="88"/>
        <end position="247"/>
    </location>
</feature>
<dbReference type="SUPFAM" id="SSF52980">
    <property type="entry name" value="Restriction endonuclease-like"/>
    <property type="match status" value="1"/>
</dbReference>
<accession>A0ABT6NE82</accession>
<dbReference type="Proteomes" id="UP001158045">
    <property type="component" value="Unassembled WGS sequence"/>
</dbReference>
<keyword evidence="4" id="KW-1185">Reference proteome</keyword>
<dbReference type="EMBL" id="JARYZI010000007">
    <property type="protein sequence ID" value="MDH8678735.1"/>
    <property type="molecule type" value="Genomic_DNA"/>
</dbReference>
<dbReference type="CDD" id="cd06260">
    <property type="entry name" value="DUF820-like"/>
    <property type="match status" value="1"/>
</dbReference>
<keyword evidence="3" id="KW-0255">Endonuclease</keyword>
<dbReference type="SUPFAM" id="SSF143120">
    <property type="entry name" value="YefM-like"/>
    <property type="match status" value="1"/>
</dbReference>
<evidence type="ECO:0000259" key="2">
    <source>
        <dbReference type="Pfam" id="PF05685"/>
    </source>
</evidence>
<comment type="similarity">
    <text evidence="1">Belongs to the phD/YefM antitoxin family.</text>
</comment>
<sequence>MKVTSSDIKNSFGKYLRLCSMEPIYITKNGEVIAKLMNHTEEDEIIENSGNLRQIFDVDGTLNKLYDPQRVNEAIEAYNMSRMKMTYDEFKSMNESSQHRYEYIDGEVYMLASPNVYHQRLVSRLHITMDQYLTGKPCDVFESPFDVTLLRRGNEKFTNIVQPDLLVICNWKEDTDSSGRYQGIPRLLVEVLSPGNTQKEMFTKLDLYRDSGVEEYWLVDPLKGNAIIYRFAEYAIVETEVFSGDVACESMIYKGLTFKVLE</sequence>
<dbReference type="GO" id="GO:0004519">
    <property type="term" value="F:endonuclease activity"/>
    <property type="evidence" value="ECO:0007669"/>
    <property type="project" value="UniProtKB-KW"/>
</dbReference>
<name>A0ABT6NE82_9FIRM</name>
<dbReference type="PANTHER" id="PTHR36558:SF1">
    <property type="entry name" value="RESTRICTION ENDONUCLEASE DOMAIN-CONTAINING PROTEIN-RELATED"/>
    <property type="match status" value="1"/>
</dbReference>
<dbReference type="PANTHER" id="PTHR36558">
    <property type="entry name" value="GLR1098 PROTEIN"/>
    <property type="match status" value="1"/>
</dbReference>
<dbReference type="Pfam" id="PF05685">
    <property type="entry name" value="Uma2"/>
    <property type="match status" value="1"/>
</dbReference>
<dbReference type="Gene3D" id="3.90.1570.10">
    <property type="entry name" value="tt1808, chain A"/>
    <property type="match status" value="1"/>
</dbReference>
<dbReference type="InterPro" id="IPR011335">
    <property type="entry name" value="Restrct_endonuc-II-like"/>
</dbReference>
<dbReference type="InterPro" id="IPR036165">
    <property type="entry name" value="YefM-like_sf"/>
</dbReference>
<reference evidence="3 4" key="1">
    <citation type="submission" date="2023-04" db="EMBL/GenBank/DDBJ databases">
        <title>Fusibacter bizertensis strain WBS, isolated from littoral bottom sediments of the Arctic seas - biochemical and genomic analysis.</title>
        <authorList>
            <person name="Brioukhanov A.L."/>
        </authorList>
    </citation>
    <scope>NUCLEOTIDE SEQUENCE [LARGE SCALE GENOMIC DNA]</scope>
    <source>
        <strain evidence="3 4">WBS</strain>
    </source>
</reference>